<keyword evidence="2" id="KW-0677">Repeat</keyword>
<feature type="compositionally biased region" description="Low complexity" evidence="3">
    <location>
        <begin position="8"/>
        <end position="20"/>
    </location>
</feature>
<dbReference type="PANTHER" id="PTHR15454">
    <property type="entry name" value="NISCHARIN RELATED"/>
    <property type="match status" value="1"/>
</dbReference>
<protein>
    <submittedName>
        <fullName evidence="4">Leucine rich repeat-containing protein</fullName>
    </submittedName>
</protein>
<accession>A0A2A9MA80</accession>
<dbReference type="SUPFAM" id="SSF48371">
    <property type="entry name" value="ARM repeat"/>
    <property type="match status" value="1"/>
</dbReference>
<keyword evidence="1" id="KW-0433">Leucine-rich repeat</keyword>
<dbReference type="KEGG" id="bbes:BESB_062550"/>
<keyword evidence="5" id="KW-1185">Reference proteome</keyword>
<organism evidence="4 5">
    <name type="scientific">Besnoitia besnoiti</name>
    <name type="common">Apicomplexan protozoan</name>
    <dbReference type="NCBI Taxonomy" id="94643"/>
    <lineage>
        <taxon>Eukaryota</taxon>
        <taxon>Sar</taxon>
        <taxon>Alveolata</taxon>
        <taxon>Apicomplexa</taxon>
        <taxon>Conoidasida</taxon>
        <taxon>Coccidia</taxon>
        <taxon>Eucoccidiorida</taxon>
        <taxon>Eimeriorina</taxon>
        <taxon>Sarcocystidae</taxon>
        <taxon>Besnoitia</taxon>
    </lineage>
</organism>
<dbReference type="Proteomes" id="UP000224006">
    <property type="component" value="Chromosome V"/>
</dbReference>
<dbReference type="InterPro" id="IPR001611">
    <property type="entry name" value="Leu-rich_rpt"/>
</dbReference>
<dbReference type="InterPro" id="IPR032675">
    <property type="entry name" value="LRR_dom_sf"/>
</dbReference>
<dbReference type="RefSeq" id="XP_029219377.1">
    <property type="nucleotide sequence ID" value="XM_029364669.1"/>
</dbReference>
<comment type="caution">
    <text evidence="4">The sequence shown here is derived from an EMBL/GenBank/DDBJ whole genome shotgun (WGS) entry which is preliminary data.</text>
</comment>
<evidence type="ECO:0000256" key="3">
    <source>
        <dbReference type="SAM" id="MobiDB-lite"/>
    </source>
</evidence>
<dbReference type="InterPro" id="IPR016024">
    <property type="entry name" value="ARM-type_fold"/>
</dbReference>
<feature type="region of interest" description="Disordered" evidence="3">
    <location>
        <begin position="1"/>
        <end position="39"/>
    </location>
</feature>
<dbReference type="SMART" id="SM00369">
    <property type="entry name" value="LRR_TYP"/>
    <property type="match status" value="4"/>
</dbReference>
<dbReference type="SUPFAM" id="SSF52058">
    <property type="entry name" value="L domain-like"/>
    <property type="match status" value="1"/>
</dbReference>
<evidence type="ECO:0000313" key="4">
    <source>
        <dbReference type="EMBL" id="PFH35368.1"/>
    </source>
</evidence>
<dbReference type="OrthoDB" id="660555at2759"/>
<feature type="compositionally biased region" description="Acidic residues" evidence="3">
    <location>
        <begin position="1123"/>
        <end position="1133"/>
    </location>
</feature>
<dbReference type="Gene3D" id="3.80.10.10">
    <property type="entry name" value="Ribonuclease Inhibitor"/>
    <property type="match status" value="1"/>
</dbReference>
<sequence>MFRRFRKGAGSTAGSQSGAAPALARGKRPEEDSPSEASTAAVYTTLNEDVFYKFIGPQWHQERLQALDFSSSAFCLETLTGREGGLLNPRLKLQNIAELDLSNNALSDGAHEEGGGVGEVVSAANGFRRLTKLILTRNLIERLELSLPSLQVLVVDANRLTAMPPLQGVRNLVVLNLAHNRISDWWIGIDQCPKLQVLDMSYNEMTFLPSQAVDHLQAFSSLRYMREVDLQGNPFSRLFPEYAAVLLHVTGYAGAKLQVVDGEEVSPSGRAATAQDSAAVLARISEYDDLYLDRQEAAEDRPEGSRYAKVDPEKTSASVLHMTRLLETALQERHDRAIELAVTFFDLCGQVYNADDKEATKELWATVNRSGEARRALVKQMVDSALVLMERDEQSRPLVLRGLAKLCVVKEGDMSVECLRVISRLIQQQEAAGGAESESADAAQVLAEVVLPALKSRADDEYLALAVIKGIASMKPCRRLAEALGSCIALLSELLQSFATEATIYRVVATACLTAENCIEATGQGIPQSICQTLLQTELPTDDEGRQLYNDLCSIAGRCAWHVRKAALYMTKARLHSEVYLFYMRDLIGEREATSRLSVREAKLCYGLMMGLYGMMKNNEEAMRECCENYHLVDLLLPALKEGIANPLILSASATGMRVILEDFNQRTQLLRYVTEEMNYLVPLLQYLGGSRYPAICDQATYLERNVDSLAFTPEVPPLSGLQNPYVLKPLAAIAKLIAFYLTEEDNVYCLGINDKLYGAHRERYLLNLLQVRDSEVKLAAMECVAKVPIRFLEVETLQTVLALLPALHNPENGCNSAVLRLAVQLLTRVVADPHSAACAQLVERLADPAIEQVFNVLHRNLTFRSSTARWETHADREQLSMACVEYFRRASSVEGLRLSMRTKPVGTFFASILKAEENQFKWVSADAFDVAIERSWTGRDMKILLLNLSGLERCNVRMKVAFRLLSRMADVLEGHPDTFDAREDQISLSLLAKRERSMWDDREIRRNQLYLDEVERQDRAIQQAEFARLNLAERLLLFLMPVASGATGSRYAQLKREKRDAEYWAGRLKADVEDMEDDIARRAAEAEAKALAEAGEDAPKLKPTPKMAARQHARNRFRKDQNEEEEDFDDPALENLKPEAAEPLQSRERLMEVLMNVDLSVDPEVGALYTHSGAQMCGAEGIWHNLAKGEINVPLLVSAYLRCLHACTQGATTATVLNDTISALRRVTVLRKLVSLIEACPVLTCHISAKFFCLMKLVIRMLPHQAAESMDLIINYEIISEFSMYALRPLLFLLKHSASRPLNREELILCAEAASFYAIVARQTSYVKFSNEFEVQRWATELALEKFFTVPTLRTFVSMLLFDIQIDAGTSHGSYISHLFADLAPLRERMRIDCLTILSEVIQRCPGRLSYEALEALQVARVFSHYPIRNSIQYELLDDANTGHFRTTLELLLSEHAKRAERILQLSVVYWWTASRHLDTAPVRKVVAVTNYAFYILDKPAGLRDPHTPEVEYDYRKSGRIRIDVKKNFRDMTRVVKGGLSNDWLAVGWREPAANGLAFTEAFDIIICDKLLAAAPMIDCLHAISGRVDEERVEVLKDMVTREAISAIVKPKVIQAASMAMRQPTSPEARKEKSKPDFSARYQALFIITLQYIYEVVVAWKFWFCLDPLISKEAGGLRGADEEEGEDEPVRLHGVEAEGGGLGNFVGWMEDEDESWAHDHMQIDRAAAIENGAEVPSWVDNMFGGGASASHTRRLDAARAKLFTVKFKGQIEDIRQVEFGGNEESTVEMTFREGKGSEAKNNVVSVVFSDDAAREQWRRALAKALNKTDASDSWMRRWKS</sequence>
<feature type="region of interest" description="Disordered" evidence="3">
    <location>
        <begin position="1091"/>
        <end position="1145"/>
    </location>
</feature>
<evidence type="ECO:0000256" key="1">
    <source>
        <dbReference type="ARBA" id="ARBA00022614"/>
    </source>
</evidence>
<proteinExistence type="predicted"/>
<gene>
    <name evidence="4" type="ORF">BESB_062550</name>
</gene>
<dbReference type="GeneID" id="40311183"/>
<dbReference type="STRING" id="94643.A0A2A9MA80"/>
<evidence type="ECO:0000313" key="5">
    <source>
        <dbReference type="Proteomes" id="UP000224006"/>
    </source>
</evidence>
<dbReference type="VEuPathDB" id="ToxoDB:BESB_062550"/>
<dbReference type="GO" id="GO:0005737">
    <property type="term" value="C:cytoplasm"/>
    <property type="evidence" value="ECO:0007669"/>
    <property type="project" value="TreeGrafter"/>
</dbReference>
<dbReference type="Pfam" id="PF13855">
    <property type="entry name" value="LRR_8"/>
    <property type="match status" value="1"/>
</dbReference>
<evidence type="ECO:0000256" key="2">
    <source>
        <dbReference type="ARBA" id="ARBA00022737"/>
    </source>
</evidence>
<reference evidence="4 5" key="1">
    <citation type="submission" date="2017-09" db="EMBL/GenBank/DDBJ databases">
        <title>Genome sequencing of Besnoitia besnoiti strain Bb-Ger1.</title>
        <authorList>
            <person name="Schares G."/>
            <person name="Venepally P."/>
            <person name="Lorenzi H.A."/>
        </authorList>
    </citation>
    <scope>NUCLEOTIDE SEQUENCE [LARGE SCALE GENOMIC DNA]</scope>
    <source>
        <strain evidence="4 5">Bb-Ger1</strain>
    </source>
</reference>
<dbReference type="EMBL" id="NWUJ01000005">
    <property type="protein sequence ID" value="PFH35368.1"/>
    <property type="molecule type" value="Genomic_DNA"/>
</dbReference>
<name>A0A2A9MA80_BESBE</name>
<dbReference type="InterPro" id="IPR003591">
    <property type="entry name" value="Leu-rich_rpt_typical-subtyp"/>
</dbReference>